<feature type="compositionally biased region" description="Basic residues" evidence="1">
    <location>
        <begin position="1"/>
        <end position="18"/>
    </location>
</feature>
<dbReference type="EMBL" id="MFKF01000286">
    <property type="protein sequence ID" value="OGG46747.1"/>
    <property type="molecule type" value="Genomic_DNA"/>
</dbReference>
<protein>
    <submittedName>
        <fullName evidence="2">Uncharacterized protein</fullName>
    </submittedName>
</protein>
<proteinExistence type="predicted"/>
<accession>A0A1F6CCN6</accession>
<comment type="caution">
    <text evidence="2">The sequence shown here is derived from an EMBL/GenBank/DDBJ whole genome shotgun (WGS) entry which is preliminary data.</text>
</comment>
<organism evidence="2 3">
    <name type="scientific">Handelsmanbacteria sp. (strain RIFCSPLOWO2_12_FULL_64_10)</name>
    <dbReference type="NCBI Taxonomy" id="1817868"/>
    <lineage>
        <taxon>Bacteria</taxon>
        <taxon>Candidatus Handelsmaniibacteriota</taxon>
    </lineage>
</organism>
<name>A0A1F6CCN6_HANXR</name>
<evidence type="ECO:0000256" key="1">
    <source>
        <dbReference type="SAM" id="MobiDB-lite"/>
    </source>
</evidence>
<reference evidence="2 3" key="1">
    <citation type="journal article" date="2016" name="Nat. Commun.">
        <title>Thousands of microbial genomes shed light on interconnected biogeochemical processes in an aquifer system.</title>
        <authorList>
            <person name="Anantharaman K."/>
            <person name="Brown C.T."/>
            <person name="Hug L.A."/>
            <person name="Sharon I."/>
            <person name="Castelle C.J."/>
            <person name="Probst A.J."/>
            <person name="Thomas B.C."/>
            <person name="Singh A."/>
            <person name="Wilkins M.J."/>
            <person name="Karaoz U."/>
            <person name="Brodie E.L."/>
            <person name="Williams K.H."/>
            <person name="Hubbard S.S."/>
            <person name="Banfield J.F."/>
        </authorList>
    </citation>
    <scope>NUCLEOTIDE SEQUENCE [LARGE SCALE GENOMIC DNA]</scope>
    <source>
        <strain evidence="3">RIFCSPLOWO2_12_FULL_64_10</strain>
    </source>
</reference>
<evidence type="ECO:0000313" key="2">
    <source>
        <dbReference type="EMBL" id="OGG46747.1"/>
    </source>
</evidence>
<sequence>MRAGSRKNTKKREKTRNRNAKDAKETKGAEPLRLSWVDVGRFRVFRVGRRWSGRVFAFFAIMTWVEGHASDERGVPRFHFNKKG</sequence>
<evidence type="ECO:0000313" key="3">
    <source>
        <dbReference type="Proteomes" id="UP000178606"/>
    </source>
</evidence>
<dbReference type="Proteomes" id="UP000178606">
    <property type="component" value="Unassembled WGS sequence"/>
</dbReference>
<gene>
    <name evidence="2" type="ORF">A3F84_18175</name>
</gene>
<feature type="region of interest" description="Disordered" evidence="1">
    <location>
        <begin position="1"/>
        <end position="27"/>
    </location>
</feature>
<dbReference type="AlphaFoldDB" id="A0A1F6CCN6"/>